<dbReference type="Pfam" id="PF20226">
    <property type="entry name" value="DUF6585"/>
    <property type="match status" value="1"/>
</dbReference>
<proteinExistence type="predicted"/>
<evidence type="ECO:0000256" key="1">
    <source>
        <dbReference type="SAM" id="MobiDB-lite"/>
    </source>
</evidence>
<evidence type="ECO:0000313" key="4">
    <source>
        <dbReference type="Proteomes" id="UP000542342"/>
    </source>
</evidence>
<keyword evidence="2" id="KW-0472">Membrane</keyword>
<name>A0A7V8VDT7_9BACT</name>
<evidence type="ECO:0000313" key="3">
    <source>
        <dbReference type="EMBL" id="MBA2226185.1"/>
    </source>
</evidence>
<feature type="transmembrane region" description="Helical" evidence="2">
    <location>
        <begin position="87"/>
        <end position="107"/>
    </location>
</feature>
<dbReference type="InterPro" id="IPR046492">
    <property type="entry name" value="DUF6585"/>
</dbReference>
<accession>A0A7V8VDT7</accession>
<keyword evidence="2" id="KW-1133">Transmembrane helix</keyword>
<keyword evidence="2" id="KW-0812">Transmembrane</keyword>
<dbReference type="RefSeq" id="WP_194537606.1">
    <property type="nucleotide sequence ID" value="NZ_JACEFB010000004.1"/>
</dbReference>
<feature type="transmembrane region" description="Helical" evidence="2">
    <location>
        <begin position="29"/>
        <end position="50"/>
    </location>
</feature>
<comment type="caution">
    <text evidence="3">The sequence shown here is derived from an EMBL/GenBank/DDBJ whole genome shotgun (WGS) entry which is preliminary data.</text>
</comment>
<feature type="transmembrane region" description="Helical" evidence="2">
    <location>
        <begin position="62"/>
        <end position="80"/>
    </location>
</feature>
<dbReference type="EMBL" id="JACEFB010000004">
    <property type="protein sequence ID" value="MBA2226185.1"/>
    <property type="molecule type" value="Genomic_DNA"/>
</dbReference>
<dbReference type="AlphaFoldDB" id="A0A7V8VDT7"/>
<gene>
    <name evidence="3" type="ORF">H0921_08425</name>
</gene>
<feature type="region of interest" description="Disordered" evidence="1">
    <location>
        <begin position="274"/>
        <end position="299"/>
    </location>
</feature>
<sequence length="299" mass="34363">MSRYSDHFHLAISELGEPEAIFRISLPRFLFQLSLSVLLLVVGFLINYLWWVHGPQKMDHLAMLLLIPPVLGLVVLGRLLRQRGLTVLLYPSGLLYLCRGQALVFLWQEITEVWLHFSHLQKRMEESDAQGVRTACILCPAVSFWDDLLNSSLTLVRQDGARVQLTPAVGDYHQLLVEVQRRTFPRLWQKAWDQFREQGQAVFGPLVVRPDGLHWSKAFLPWEQFDGLRIRQGDLLVRQKKLWKTWRETPVNTLPNLPVLWALVEAVQVLNQSHPSSQSTSVPAGEAQAEEPEARERLS</sequence>
<protein>
    <submittedName>
        <fullName evidence="3">Uncharacterized protein</fullName>
    </submittedName>
</protein>
<organism evidence="3 4">
    <name type="scientific">Thermogemmata fonticola</name>
    <dbReference type="NCBI Taxonomy" id="2755323"/>
    <lineage>
        <taxon>Bacteria</taxon>
        <taxon>Pseudomonadati</taxon>
        <taxon>Planctomycetota</taxon>
        <taxon>Planctomycetia</taxon>
        <taxon>Gemmatales</taxon>
        <taxon>Gemmataceae</taxon>
        <taxon>Thermogemmata</taxon>
    </lineage>
</organism>
<dbReference type="Proteomes" id="UP000542342">
    <property type="component" value="Unassembled WGS sequence"/>
</dbReference>
<evidence type="ECO:0000256" key="2">
    <source>
        <dbReference type="SAM" id="Phobius"/>
    </source>
</evidence>
<reference evidence="3 4" key="1">
    <citation type="submission" date="2020-07" db="EMBL/GenBank/DDBJ databases">
        <title>Thermogemmata thermophila gen. nov., sp. nov., a novel moderate thermophilic planctomycete from a Kamchatka hot spring.</title>
        <authorList>
            <person name="Elcheninov A.G."/>
            <person name="Podosokorskaya O.A."/>
            <person name="Kovaleva O.L."/>
            <person name="Novikov A."/>
            <person name="Bonch-Osmolovskaya E.A."/>
            <person name="Toshchakov S.V."/>
            <person name="Kublanov I.V."/>
        </authorList>
    </citation>
    <scope>NUCLEOTIDE SEQUENCE [LARGE SCALE GENOMIC DNA]</scope>
    <source>
        <strain evidence="3 4">2918</strain>
    </source>
</reference>
<keyword evidence="4" id="KW-1185">Reference proteome</keyword>